<dbReference type="InterPro" id="IPR004853">
    <property type="entry name" value="Sugar_P_trans_dom"/>
</dbReference>
<feature type="transmembrane region" description="Helical" evidence="9">
    <location>
        <begin position="251"/>
        <end position="271"/>
    </location>
</feature>
<feature type="transmembrane region" description="Helical" evidence="9">
    <location>
        <begin position="224"/>
        <end position="244"/>
    </location>
</feature>
<evidence type="ECO:0000256" key="6">
    <source>
        <dbReference type="ARBA" id="ARBA00022989"/>
    </source>
</evidence>
<organism evidence="11 12">
    <name type="scientific">Microthyrium microscopicum</name>
    <dbReference type="NCBI Taxonomy" id="703497"/>
    <lineage>
        <taxon>Eukaryota</taxon>
        <taxon>Fungi</taxon>
        <taxon>Dikarya</taxon>
        <taxon>Ascomycota</taxon>
        <taxon>Pezizomycotina</taxon>
        <taxon>Dothideomycetes</taxon>
        <taxon>Dothideomycetes incertae sedis</taxon>
        <taxon>Microthyriales</taxon>
        <taxon>Microthyriaceae</taxon>
        <taxon>Microthyrium</taxon>
    </lineage>
</organism>
<evidence type="ECO:0000256" key="4">
    <source>
        <dbReference type="ARBA" id="ARBA00011182"/>
    </source>
</evidence>
<dbReference type="Pfam" id="PF03151">
    <property type="entry name" value="TPT"/>
    <property type="match status" value="1"/>
</dbReference>
<evidence type="ECO:0000256" key="8">
    <source>
        <dbReference type="SAM" id="MobiDB-lite"/>
    </source>
</evidence>
<gene>
    <name evidence="11" type="ORF">BT63DRAFT_384185</name>
</gene>
<evidence type="ECO:0000256" key="9">
    <source>
        <dbReference type="SAM" id="Phobius"/>
    </source>
</evidence>
<dbReference type="Proteomes" id="UP000799302">
    <property type="component" value="Unassembled WGS sequence"/>
</dbReference>
<dbReference type="AlphaFoldDB" id="A0A6A6UH86"/>
<feature type="transmembrane region" description="Helical" evidence="9">
    <location>
        <begin position="400"/>
        <end position="418"/>
    </location>
</feature>
<comment type="subunit">
    <text evidence="4">Homooligomer.</text>
</comment>
<comment type="similarity">
    <text evidence="3">Belongs to the TPT transporter family. SLC35D subfamily.</text>
</comment>
<keyword evidence="5 9" id="KW-0812">Transmembrane</keyword>
<comment type="subcellular location">
    <subcellularLocation>
        <location evidence="2">Endoplasmic reticulum membrane</location>
        <topology evidence="2">Multi-pass membrane protein</topology>
    </subcellularLocation>
</comment>
<feature type="compositionally biased region" description="Low complexity" evidence="8">
    <location>
        <begin position="54"/>
        <end position="65"/>
    </location>
</feature>
<protein>
    <submittedName>
        <fullName evidence="11">TPT-domain-containing protein</fullName>
    </submittedName>
</protein>
<dbReference type="Gene3D" id="1.10.3730.20">
    <property type="match status" value="1"/>
</dbReference>
<evidence type="ECO:0000256" key="5">
    <source>
        <dbReference type="ARBA" id="ARBA00022692"/>
    </source>
</evidence>
<evidence type="ECO:0000313" key="12">
    <source>
        <dbReference type="Proteomes" id="UP000799302"/>
    </source>
</evidence>
<feature type="transmembrane region" description="Helical" evidence="9">
    <location>
        <begin position="320"/>
        <end position="339"/>
    </location>
</feature>
<feature type="transmembrane region" description="Helical" evidence="9">
    <location>
        <begin position="112"/>
        <end position="131"/>
    </location>
</feature>
<dbReference type="PANTHER" id="PTHR11132">
    <property type="entry name" value="SOLUTE CARRIER FAMILY 35"/>
    <property type="match status" value="1"/>
</dbReference>
<evidence type="ECO:0000313" key="11">
    <source>
        <dbReference type="EMBL" id="KAF2671629.1"/>
    </source>
</evidence>
<comment type="function">
    <text evidence="1">Involved in the import of GDP-mannose from the cytoplasm into the Golgi lumen.</text>
</comment>
<feature type="domain" description="Sugar phosphate transporter" evidence="10">
    <location>
        <begin position="121"/>
        <end position="439"/>
    </location>
</feature>
<feature type="region of interest" description="Disordered" evidence="8">
    <location>
        <begin position="38"/>
        <end position="83"/>
    </location>
</feature>
<evidence type="ECO:0000256" key="1">
    <source>
        <dbReference type="ARBA" id="ARBA00003420"/>
    </source>
</evidence>
<evidence type="ECO:0000256" key="2">
    <source>
        <dbReference type="ARBA" id="ARBA00004477"/>
    </source>
</evidence>
<keyword evidence="6 9" id="KW-1133">Transmembrane helix</keyword>
<evidence type="ECO:0000256" key="7">
    <source>
        <dbReference type="ARBA" id="ARBA00023136"/>
    </source>
</evidence>
<dbReference type="OrthoDB" id="1588579at2759"/>
<feature type="transmembrane region" description="Helical" evidence="9">
    <location>
        <begin position="372"/>
        <end position="393"/>
    </location>
</feature>
<proteinExistence type="inferred from homology"/>
<dbReference type="EMBL" id="MU004232">
    <property type="protein sequence ID" value="KAF2671629.1"/>
    <property type="molecule type" value="Genomic_DNA"/>
</dbReference>
<feature type="transmembrane region" description="Helical" evidence="9">
    <location>
        <begin position="151"/>
        <end position="171"/>
    </location>
</feature>
<evidence type="ECO:0000259" key="10">
    <source>
        <dbReference type="Pfam" id="PF03151"/>
    </source>
</evidence>
<evidence type="ECO:0000256" key="3">
    <source>
        <dbReference type="ARBA" id="ARBA00010425"/>
    </source>
</evidence>
<keyword evidence="12" id="KW-1185">Reference proteome</keyword>
<feature type="transmembrane region" description="Helical" evidence="9">
    <location>
        <begin position="277"/>
        <end position="299"/>
    </location>
</feature>
<reference evidence="11" key="1">
    <citation type="journal article" date="2020" name="Stud. Mycol.">
        <title>101 Dothideomycetes genomes: a test case for predicting lifestyles and emergence of pathogens.</title>
        <authorList>
            <person name="Haridas S."/>
            <person name="Albert R."/>
            <person name="Binder M."/>
            <person name="Bloem J."/>
            <person name="Labutti K."/>
            <person name="Salamov A."/>
            <person name="Andreopoulos B."/>
            <person name="Baker S."/>
            <person name="Barry K."/>
            <person name="Bills G."/>
            <person name="Bluhm B."/>
            <person name="Cannon C."/>
            <person name="Castanera R."/>
            <person name="Culley D."/>
            <person name="Daum C."/>
            <person name="Ezra D."/>
            <person name="Gonzalez J."/>
            <person name="Henrissat B."/>
            <person name="Kuo A."/>
            <person name="Liang C."/>
            <person name="Lipzen A."/>
            <person name="Lutzoni F."/>
            <person name="Magnuson J."/>
            <person name="Mondo S."/>
            <person name="Nolan M."/>
            <person name="Ohm R."/>
            <person name="Pangilinan J."/>
            <person name="Park H.-J."/>
            <person name="Ramirez L."/>
            <person name="Alfaro M."/>
            <person name="Sun H."/>
            <person name="Tritt A."/>
            <person name="Yoshinaga Y."/>
            <person name="Zwiers L.-H."/>
            <person name="Turgeon B."/>
            <person name="Goodwin S."/>
            <person name="Spatafora J."/>
            <person name="Crous P."/>
            <person name="Grigoriev I."/>
        </authorList>
    </citation>
    <scope>NUCLEOTIDE SEQUENCE</scope>
    <source>
        <strain evidence="11">CBS 115976</strain>
    </source>
</reference>
<dbReference type="GO" id="GO:0005789">
    <property type="term" value="C:endoplasmic reticulum membrane"/>
    <property type="evidence" value="ECO:0007669"/>
    <property type="project" value="UniProtKB-SubCell"/>
</dbReference>
<dbReference type="InterPro" id="IPR037185">
    <property type="entry name" value="EmrE-like"/>
</dbReference>
<dbReference type="SUPFAM" id="SSF103481">
    <property type="entry name" value="Multidrug resistance efflux transporter EmrE"/>
    <property type="match status" value="2"/>
</dbReference>
<dbReference type="InterPro" id="IPR050186">
    <property type="entry name" value="TPT_transporter"/>
</dbReference>
<feature type="transmembrane region" description="Helical" evidence="9">
    <location>
        <begin position="192"/>
        <end position="212"/>
    </location>
</feature>
<name>A0A6A6UH86_9PEZI</name>
<accession>A0A6A6UH86</accession>
<keyword evidence="7 9" id="KW-0472">Membrane</keyword>
<sequence>MASSPGGNGTIQFPAFSPEYDPRLSADAYRRDDLSLQSHEGSPVIPNGQQWMPRRSSTRGTRWTGLGINTTASSSYGGGRHKRQKSLTEAFHNIRTRRSGSVSQNAMEIAEALKAPVSPALVALFSIWYFASVMSSTSSKQILLAFPKPVTLTILQFAFVSSWCLFLSWLSSQFPWIKRRIPALKNGIKKPSRSVIMTTLPITGFMIGGHILSSDAISRMDVSLVHTIKGLSPLFTVVAYRFIYGTKYSTYTYLSLVPLMLGVVLACSTNFRANFLGFMSAFASAILFVTQNMVSKKIFNDAEIAEKEPNFTRKPDKLNLLCYSSLLALLFTAPIWLWSEGWHIIVDFFSDASIELTGKAGSFDHGRLALEYIFNGTFHFTQSLAAFVLLSMVSPVTYSVASLVKRVFVILFSVMWFGNRVTKVQWLGIALTFLGLYLYDRTSDAEKADRRARNAAQSTTLLPLVEKESPPHTTTTFPRQPLFGAGASHSKENGHHPNINGWLPSGTKAEETWNRREVVNPVS</sequence>